<dbReference type="InterPro" id="IPR009080">
    <property type="entry name" value="tRNAsynth_Ia_anticodon-bd"/>
</dbReference>
<dbReference type="Pfam" id="PF08264">
    <property type="entry name" value="Anticodon_1"/>
    <property type="match status" value="1"/>
</dbReference>
<evidence type="ECO:0000313" key="18">
    <source>
        <dbReference type="EMBL" id="SEA40440.1"/>
    </source>
</evidence>
<evidence type="ECO:0000256" key="9">
    <source>
        <dbReference type="ARBA" id="ARBA00022833"/>
    </source>
</evidence>
<dbReference type="InterPro" id="IPR009008">
    <property type="entry name" value="Val/Leu/Ile-tRNA-synth_edit"/>
</dbReference>
<organism evidence="18 19">
    <name type="scientific">Eubacterium aggregans</name>
    <dbReference type="NCBI Taxonomy" id="81409"/>
    <lineage>
        <taxon>Bacteria</taxon>
        <taxon>Bacillati</taxon>
        <taxon>Bacillota</taxon>
        <taxon>Clostridia</taxon>
        <taxon>Eubacteriales</taxon>
        <taxon>Eubacteriaceae</taxon>
        <taxon>Eubacterium</taxon>
    </lineage>
</organism>
<evidence type="ECO:0000256" key="3">
    <source>
        <dbReference type="ARBA" id="ARBA00007078"/>
    </source>
</evidence>
<dbReference type="GO" id="GO:0005737">
    <property type="term" value="C:cytoplasm"/>
    <property type="evidence" value="ECO:0007669"/>
    <property type="project" value="UniProtKB-SubCell"/>
</dbReference>
<evidence type="ECO:0000259" key="17">
    <source>
        <dbReference type="Pfam" id="PF08264"/>
    </source>
</evidence>
<dbReference type="Pfam" id="PF19302">
    <property type="entry name" value="DUF5915"/>
    <property type="match status" value="1"/>
</dbReference>
<keyword evidence="19" id="KW-1185">Reference proteome</keyword>
<gene>
    <name evidence="15" type="primary">ileS</name>
    <name evidence="18" type="ORF">SAMN04515656_10979</name>
</gene>
<dbReference type="GO" id="GO:0005524">
    <property type="term" value="F:ATP binding"/>
    <property type="evidence" value="ECO:0007669"/>
    <property type="project" value="UniProtKB-UniRule"/>
</dbReference>
<dbReference type="GO" id="GO:0006428">
    <property type="term" value="P:isoleucyl-tRNA aminoacylation"/>
    <property type="evidence" value="ECO:0007669"/>
    <property type="project" value="UniProtKB-UniRule"/>
</dbReference>
<name>A0A1H4AX47_9FIRM</name>
<dbReference type="FunFam" id="3.40.50.620:FF:000063">
    <property type="entry name" value="Isoleucine--tRNA ligase"/>
    <property type="match status" value="1"/>
</dbReference>
<keyword evidence="10 15" id="KW-0067">ATP-binding</keyword>
<comment type="cofactor">
    <cofactor evidence="1 15">
        <name>Zn(2+)</name>
        <dbReference type="ChEBI" id="CHEBI:29105"/>
    </cofactor>
</comment>
<keyword evidence="11 15" id="KW-0648">Protein biosynthesis</keyword>
<keyword evidence="8 15" id="KW-0547">Nucleotide-binding</keyword>
<feature type="domain" description="Methionyl/Valyl/Leucyl/Isoleucyl-tRNA synthetase anticodon-binding" evidence="17">
    <location>
        <begin position="695"/>
        <end position="842"/>
    </location>
</feature>
<feature type="short sequence motif" description="'HIGH' region" evidence="15">
    <location>
        <begin position="49"/>
        <end position="59"/>
    </location>
</feature>
<comment type="domain">
    <text evidence="15">IleRS has two distinct active sites: one for aminoacylation and one for editing. The misactivated valine is translocated from the active site to the editing site, which sterically excludes the correctly activated isoleucine. The single editing site contains two valyl binding pockets, one specific for each substrate (Val-AMP or Val-tRNA(Ile)).</text>
</comment>
<dbReference type="CDD" id="cd07961">
    <property type="entry name" value="Anticodon_Ia_Ile_ABEc"/>
    <property type="match status" value="1"/>
</dbReference>
<dbReference type="CDD" id="cd00818">
    <property type="entry name" value="IleRS_core"/>
    <property type="match status" value="1"/>
</dbReference>
<feature type="domain" description="Aminoacyl-tRNA synthetase class Ia" evidence="16">
    <location>
        <begin position="20"/>
        <end position="640"/>
    </location>
</feature>
<evidence type="ECO:0000256" key="15">
    <source>
        <dbReference type="HAMAP-Rule" id="MF_02003"/>
    </source>
</evidence>
<dbReference type="FunFam" id="3.40.50.620:FF:000075">
    <property type="entry name" value="Isoleucine--tRNA ligase"/>
    <property type="match status" value="1"/>
</dbReference>
<dbReference type="InterPro" id="IPR023586">
    <property type="entry name" value="Ile-tRNA-ligase_type2"/>
</dbReference>
<dbReference type="InterPro" id="IPR014729">
    <property type="entry name" value="Rossmann-like_a/b/a_fold"/>
</dbReference>
<comment type="function">
    <text evidence="13 15">Catalyzes the attachment of isoleucine to tRNA(Ile). As IleRS can inadvertently accommodate and process structurally similar amino acids such as valine, to avoid such errors it has two additional distinct tRNA(Ile)-dependent editing activities. One activity is designated as 'pretransfer' editing and involves the hydrolysis of activated Val-AMP. The other activity is designated 'posttransfer' editing and involves deacylation of mischarged Val-tRNA(Ile).</text>
</comment>
<dbReference type="InterPro" id="IPR002300">
    <property type="entry name" value="aa-tRNA-synth_Ia"/>
</dbReference>
<evidence type="ECO:0000256" key="14">
    <source>
        <dbReference type="ARBA" id="ARBA00048359"/>
    </source>
</evidence>
<dbReference type="HAMAP" id="MF_02003">
    <property type="entry name" value="Ile_tRNA_synth_type2"/>
    <property type="match status" value="1"/>
</dbReference>
<keyword evidence="9 15" id="KW-0862">Zinc</keyword>
<evidence type="ECO:0000256" key="4">
    <source>
        <dbReference type="ARBA" id="ARBA00011245"/>
    </source>
</evidence>
<dbReference type="STRING" id="81409.SAMN04515656_10979"/>
<dbReference type="InterPro" id="IPR002301">
    <property type="entry name" value="Ile-tRNA-ligase"/>
</dbReference>
<dbReference type="PANTHER" id="PTHR42780:SF1">
    <property type="entry name" value="ISOLEUCINE--TRNA LIGASE, CYTOPLASMIC"/>
    <property type="match status" value="1"/>
</dbReference>
<dbReference type="Proteomes" id="UP000199394">
    <property type="component" value="Unassembled WGS sequence"/>
</dbReference>
<keyword evidence="7 15" id="KW-0479">Metal-binding</keyword>
<dbReference type="InterPro" id="IPR013155">
    <property type="entry name" value="M/V/L/I-tRNA-synth_anticd-bd"/>
</dbReference>
<dbReference type="EMBL" id="FNRK01000009">
    <property type="protein sequence ID" value="SEA40440.1"/>
    <property type="molecule type" value="Genomic_DNA"/>
</dbReference>
<dbReference type="Gene3D" id="1.10.730.10">
    <property type="entry name" value="Isoleucyl-tRNA Synthetase, Domain 1"/>
    <property type="match status" value="1"/>
</dbReference>
<evidence type="ECO:0000313" key="19">
    <source>
        <dbReference type="Proteomes" id="UP000199394"/>
    </source>
</evidence>
<evidence type="ECO:0000256" key="2">
    <source>
        <dbReference type="ARBA" id="ARBA00004496"/>
    </source>
</evidence>
<dbReference type="NCBIfam" id="TIGR00392">
    <property type="entry name" value="ileS"/>
    <property type="match status" value="1"/>
</dbReference>
<dbReference type="SUPFAM" id="SSF52374">
    <property type="entry name" value="Nucleotidylyl transferase"/>
    <property type="match status" value="1"/>
</dbReference>
<protein>
    <recommendedName>
        <fullName evidence="15">Isoleucine--tRNA ligase</fullName>
        <ecNumber evidence="15">6.1.1.5</ecNumber>
    </recommendedName>
    <alternativeName>
        <fullName evidence="15">Isoleucyl-tRNA synthetase</fullName>
        <shortName evidence="15">IleRS</shortName>
    </alternativeName>
</protein>
<dbReference type="RefSeq" id="WP_242911617.1">
    <property type="nucleotide sequence ID" value="NZ_FNRK01000009.1"/>
</dbReference>
<evidence type="ECO:0000259" key="16">
    <source>
        <dbReference type="Pfam" id="PF00133"/>
    </source>
</evidence>
<dbReference type="PANTHER" id="PTHR42780">
    <property type="entry name" value="SOLEUCYL-TRNA SYNTHETASE"/>
    <property type="match status" value="1"/>
</dbReference>
<proteinExistence type="inferred from homology"/>
<evidence type="ECO:0000256" key="6">
    <source>
        <dbReference type="ARBA" id="ARBA00022598"/>
    </source>
</evidence>
<evidence type="ECO:0000256" key="8">
    <source>
        <dbReference type="ARBA" id="ARBA00022741"/>
    </source>
</evidence>
<evidence type="ECO:0000256" key="5">
    <source>
        <dbReference type="ARBA" id="ARBA00022490"/>
    </source>
</evidence>
<dbReference type="GO" id="GO:0004822">
    <property type="term" value="F:isoleucine-tRNA ligase activity"/>
    <property type="evidence" value="ECO:0007669"/>
    <property type="project" value="UniProtKB-UniRule"/>
</dbReference>
<dbReference type="GO" id="GO:0000049">
    <property type="term" value="F:tRNA binding"/>
    <property type="evidence" value="ECO:0007669"/>
    <property type="project" value="InterPro"/>
</dbReference>
<keyword evidence="12 15" id="KW-0030">Aminoacyl-tRNA synthetase</keyword>
<comment type="subunit">
    <text evidence="4 15">Monomer.</text>
</comment>
<keyword evidence="5 15" id="KW-0963">Cytoplasm</keyword>
<dbReference type="Pfam" id="PF00133">
    <property type="entry name" value="tRNA-synt_1"/>
    <property type="match status" value="1"/>
</dbReference>
<evidence type="ECO:0000256" key="13">
    <source>
        <dbReference type="ARBA" id="ARBA00025217"/>
    </source>
</evidence>
<comment type="catalytic activity">
    <reaction evidence="14 15">
        <text>tRNA(Ile) + L-isoleucine + ATP = L-isoleucyl-tRNA(Ile) + AMP + diphosphate</text>
        <dbReference type="Rhea" id="RHEA:11060"/>
        <dbReference type="Rhea" id="RHEA-COMP:9666"/>
        <dbReference type="Rhea" id="RHEA-COMP:9695"/>
        <dbReference type="ChEBI" id="CHEBI:30616"/>
        <dbReference type="ChEBI" id="CHEBI:33019"/>
        <dbReference type="ChEBI" id="CHEBI:58045"/>
        <dbReference type="ChEBI" id="CHEBI:78442"/>
        <dbReference type="ChEBI" id="CHEBI:78528"/>
        <dbReference type="ChEBI" id="CHEBI:456215"/>
        <dbReference type="EC" id="6.1.1.5"/>
    </reaction>
</comment>
<sequence>MALFKELKTAPVKETEACIAKKWEDMDILQKSIDNREGCENFVFYEGPPTANGRPGIHHVIARTLKDSVCKYQVMKGKRVLRKAGWDTHGLPVEIEVEKHLGISSKPEIEAYGIAEFNKKCKDSVFSYEAQWREMTKRMGYFVDLENPYITLDNDYIESVWWILNKFFEEDFIYEGHKILPYCPRCGTGLASHEVAQGYQEIKTNTVVVGFKRSDADEYFLVWTTTPWTLAANVALAVNPAADYIKAVSHGETYICAKVLADRLLGEDYEIIAEMKGSDLEGIEYDRLMPFADVPVKGKAFYVTCADYVTTDDGTGIVHIAPAFGEDDYQVGRKYNLPVIKPVGEDGAYTATPWKGHFVMEEGLDIEIIKWLKDKGVLFKKEKVLHNYPHCWRCKTPLVYYAKPSWYIEITKIKERLIKNNNGVNWFPEFVGEKRFGNWLENLNDWAISRSRYWGTPLPIWRCDDEDCDGLASVGSRAELAEKAIEDISEDIELHRPYVDEVHLTCPKCGGRMTRVKDVIDCWFDSGSMPFAQQHYPFAQLKEGQSPKDADIPPLPDDAFPADFICEGIDQTRGWFYSLLAISSFVTGKAPYKNVLVNDLILDAEGQKMSKSKGNTVDPFELFDEYGADALRWYLLYVSPAWTPTKFDVEGLKEVRSKFFNTLKNTYTFFALYADTDGIDPRTFDVPVASRPDIDRWILSKYNRLVREVAEEMDQYDLTRAVRKIQFFVNEDLSNWYIRRNRRRFWESGMSADKKAVYRTTYEVLEGLSRLCAPYAPYISEEIYCDLTGKESVHLADYPVAEDALIDDGVEEPMDLVRDLVSLGRSAREDAKIKVRQPLSEVIIDGKYKDLLKNLVGLMQEELNIKEVVFKDNLGAFMDYTIKPNFKVAGPILGKNVKLLGKAMATVDAPALVAATEAGENFPVDVDGQTIEVTPEMVDVRISAKPGFNVQTEGNRFVILDTSLTQDLVDEGLARELVSKVQQMRKNKGYEVMDHIHITYSGDDALVAAITAYADFVKQETLAESLTMGSSGDVFGLNGHDATIEITKVDG</sequence>
<dbReference type="PRINTS" id="PR00984">
    <property type="entry name" value="TRNASYNTHILE"/>
</dbReference>
<dbReference type="InterPro" id="IPR033709">
    <property type="entry name" value="Anticodon_Ile_ABEc"/>
</dbReference>
<comment type="subcellular location">
    <subcellularLocation>
        <location evidence="2 15">Cytoplasm</location>
    </subcellularLocation>
</comment>
<reference evidence="18 19" key="1">
    <citation type="submission" date="2016-10" db="EMBL/GenBank/DDBJ databases">
        <authorList>
            <person name="de Groot N.N."/>
        </authorList>
    </citation>
    <scope>NUCLEOTIDE SEQUENCE [LARGE SCALE GENOMIC DNA]</scope>
    <source>
        <strain evidence="18 19">SR12</strain>
    </source>
</reference>
<evidence type="ECO:0000256" key="7">
    <source>
        <dbReference type="ARBA" id="ARBA00022723"/>
    </source>
</evidence>
<feature type="binding site" evidence="15">
    <location>
        <position position="611"/>
    </location>
    <ligand>
        <name>ATP</name>
        <dbReference type="ChEBI" id="CHEBI:30616"/>
    </ligand>
</feature>
<evidence type="ECO:0000256" key="11">
    <source>
        <dbReference type="ARBA" id="ARBA00022917"/>
    </source>
</evidence>
<dbReference type="SUPFAM" id="SSF50677">
    <property type="entry name" value="ValRS/IleRS/LeuRS editing domain"/>
    <property type="match status" value="1"/>
</dbReference>
<comment type="similarity">
    <text evidence="3 15">Belongs to the class-I aminoacyl-tRNA synthetase family. IleS type 2 subfamily.</text>
</comment>
<dbReference type="GO" id="GO:0008270">
    <property type="term" value="F:zinc ion binding"/>
    <property type="evidence" value="ECO:0007669"/>
    <property type="project" value="UniProtKB-UniRule"/>
</dbReference>
<evidence type="ECO:0000256" key="1">
    <source>
        <dbReference type="ARBA" id="ARBA00001947"/>
    </source>
</evidence>
<dbReference type="AlphaFoldDB" id="A0A1H4AX47"/>
<keyword evidence="6 15" id="KW-0436">Ligase</keyword>
<evidence type="ECO:0000256" key="10">
    <source>
        <dbReference type="ARBA" id="ARBA00022840"/>
    </source>
</evidence>
<dbReference type="GO" id="GO:0002161">
    <property type="term" value="F:aminoacyl-tRNA deacylase activity"/>
    <property type="evidence" value="ECO:0007669"/>
    <property type="project" value="InterPro"/>
</dbReference>
<dbReference type="EC" id="6.1.1.5" evidence="15"/>
<dbReference type="Gene3D" id="3.40.50.620">
    <property type="entry name" value="HUPs"/>
    <property type="match status" value="2"/>
</dbReference>
<accession>A0A1H4AX47</accession>
<dbReference type="Gene3D" id="3.90.740.10">
    <property type="entry name" value="Valyl/Leucyl/Isoleucyl-tRNA synthetase, editing domain"/>
    <property type="match status" value="1"/>
</dbReference>
<dbReference type="SUPFAM" id="SSF47323">
    <property type="entry name" value="Anticodon-binding domain of a subclass of class I aminoacyl-tRNA synthetases"/>
    <property type="match status" value="1"/>
</dbReference>
<feature type="short sequence motif" description="'KMSKS' region" evidence="15">
    <location>
        <begin position="608"/>
        <end position="612"/>
    </location>
</feature>
<evidence type="ECO:0000256" key="12">
    <source>
        <dbReference type="ARBA" id="ARBA00023146"/>
    </source>
</evidence>